<dbReference type="InParanoid" id="A0A4W6E7G2"/>
<dbReference type="PIRSF" id="PIRSF000988">
    <property type="entry name" value="DNase_I_euk"/>
    <property type="match status" value="1"/>
</dbReference>
<dbReference type="STRING" id="8187.ENSLCAP00010033183"/>
<dbReference type="PRINTS" id="PR00130">
    <property type="entry name" value="DNASEI"/>
</dbReference>
<protein>
    <recommendedName>
        <fullName evidence="5">Deoxyribonuclease</fullName>
    </recommendedName>
</protein>
<dbReference type="GO" id="GO:0006308">
    <property type="term" value="P:DNA catabolic process"/>
    <property type="evidence" value="ECO:0007669"/>
    <property type="project" value="InterPro"/>
</dbReference>
<keyword evidence="10" id="KW-1185">Reference proteome</keyword>
<evidence type="ECO:0000313" key="9">
    <source>
        <dbReference type="Ensembl" id="ENSLCAP00010033183.1"/>
    </source>
</evidence>
<dbReference type="SUPFAM" id="SSF56219">
    <property type="entry name" value="DNase I-like"/>
    <property type="match status" value="1"/>
</dbReference>
<evidence type="ECO:0000313" key="10">
    <source>
        <dbReference type="Proteomes" id="UP000314980"/>
    </source>
</evidence>
<reference evidence="9" key="2">
    <citation type="submission" date="2025-08" db="UniProtKB">
        <authorList>
            <consortium name="Ensembl"/>
        </authorList>
    </citation>
    <scope>IDENTIFICATION</scope>
</reference>
<dbReference type="Ensembl" id="ENSLCAT00010033971.1">
    <property type="protein sequence ID" value="ENSLCAP00010033183.1"/>
    <property type="gene ID" value="ENSLCAG00010015594.1"/>
</dbReference>
<accession>A0A4W6E7G2</accession>
<evidence type="ECO:0000256" key="5">
    <source>
        <dbReference type="PIRNR" id="PIRNR000988"/>
    </source>
</evidence>
<dbReference type="GO" id="GO:0004530">
    <property type="term" value="F:deoxyribonuclease I activity"/>
    <property type="evidence" value="ECO:0007669"/>
    <property type="project" value="TreeGrafter"/>
</dbReference>
<evidence type="ECO:0000256" key="3">
    <source>
        <dbReference type="ARBA" id="ARBA00022759"/>
    </source>
</evidence>
<keyword evidence="4 5" id="KW-0378">Hydrolase</keyword>
<proteinExistence type="inferred from homology"/>
<keyword evidence="7" id="KW-0812">Transmembrane</keyword>
<evidence type="ECO:0000259" key="8">
    <source>
        <dbReference type="Pfam" id="PF03372"/>
    </source>
</evidence>
<sequence length="288" mass="33707">MRRQLNINTNTNTLLEVNKVYLVHIYIYILCVILHFSAFVSPGMKIASFNVRRFGQAKVSQANIVTFDCLYAYFYHPIPLRVNTTHHYALQISTRLGRTKYKEQFLFLYRDDVVDLIDSYQYEDNQVNNKDAFAREPYILHFKPHNTVLNDIVLIPVHTTPSDSEKELDELYEVFLTVRDKWKTDNIMILGDFNADGAYVTRKEMKEIRIRSDKNFHWLIGDDVDTTANTSNDHTYDRIVVYGDNMLAAMVPNSAKPFNFQQEFAMTEEMVRLGFHDLQVTLFIYAGK</sequence>
<dbReference type="Proteomes" id="UP000314980">
    <property type="component" value="Unassembled WGS sequence"/>
</dbReference>
<keyword evidence="2 5" id="KW-0540">Nuclease</keyword>
<feature type="active site" evidence="6">
    <location>
        <position position="103"/>
    </location>
</feature>
<dbReference type="GO" id="GO:0003677">
    <property type="term" value="F:DNA binding"/>
    <property type="evidence" value="ECO:0007669"/>
    <property type="project" value="TreeGrafter"/>
</dbReference>
<comment type="similarity">
    <text evidence="1 5">Belongs to the DNase I family.</text>
</comment>
<evidence type="ECO:0000256" key="1">
    <source>
        <dbReference type="ARBA" id="ARBA00007359"/>
    </source>
</evidence>
<reference evidence="10" key="1">
    <citation type="submission" date="2015-09" db="EMBL/GenBank/DDBJ databases">
        <authorList>
            <person name="Sai Rama Sridatta P."/>
        </authorList>
    </citation>
    <scope>NUCLEOTIDE SEQUENCE [LARGE SCALE GENOMIC DNA]</scope>
</reference>
<organism evidence="9 10">
    <name type="scientific">Lates calcarifer</name>
    <name type="common">Barramundi</name>
    <name type="synonym">Holocentrus calcarifer</name>
    <dbReference type="NCBI Taxonomy" id="8187"/>
    <lineage>
        <taxon>Eukaryota</taxon>
        <taxon>Metazoa</taxon>
        <taxon>Chordata</taxon>
        <taxon>Craniata</taxon>
        <taxon>Vertebrata</taxon>
        <taxon>Euteleostomi</taxon>
        <taxon>Actinopterygii</taxon>
        <taxon>Neopterygii</taxon>
        <taxon>Teleostei</taxon>
        <taxon>Neoteleostei</taxon>
        <taxon>Acanthomorphata</taxon>
        <taxon>Carangaria</taxon>
        <taxon>Carangaria incertae sedis</taxon>
        <taxon>Centropomidae</taxon>
        <taxon>Lates</taxon>
    </lineage>
</organism>
<dbReference type="GeneTree" id="ENSGT00950000182846"/>
<evidence type="ECO:0000256" key="2">
    <source>
        <dbReference type="ARBA" id="ARBA00022722"/>
    </source>
</evidence>
<dbReference type="SMART" id="SM00476">
    <property type="entry name" value="DNaseIc"/>
    <property type="match status" value="1"/>
</dbReference>
<keyword evidence="3 5" id="KW-0255">Endonuclease</keyword>
<dbReference type="PANTHER" id="PTHR11371">
    <property type="entry name" value="DEOXYRIBONUCLEASE"/>
    <property type="match status" value="1"/>
</dbReference>
<dbReference type="InterPro" id="IPR005135">
    <property type="entry name" value="Endo/exonuclease/phosphatase"/>
</dbReference>
<dbReference type="AlphaFoldDB" id="A0A4W6E7G2"/>
<keyword evidence="7" id="KW-1133">Transmembrane helix</keyword>
<feature type="transmembrane region" description="Helical" evidence="7">
    <location>
        <begin position="20"/>
        <end position="40"/>
    </location>
</feature>
<evidence type="ECO:0000256" key="6">
    <source>
        <dbReference type="PIRSR" id="PIRSR000988-1"/>
    </source>
</evidence>
<dbReference type="Pfam" id="PF03372">
    <property type="entry name" value="Exo_endo_phos"/>
    <property type="match status" value="1"/>
</dbReference>
<evidence type="ECO:0000256" key="7">
    <source>
        <dbReference type="SAM" id="Phobius"/>
    </source>
</evidence>
<name>A0A4W6E7G2_LATCA</name>
<feature type="domain" description="Endonuclease/exonuclease/phosphatase" evidence="8">
    <location>
        <begin position="77"/>
        <end position="243"/>
    </location>
</feature>
<dbReference type="PANTHER" id="PTHR11371:SF26">
    <property type="entry name" value="DEOXYRIBONUCLEASE"/>
    <property type="match status" value="1"/>
</dbReference>
<feature type="active site" evidence="6">
    <location>
        <position position="158"/>
    </location>
</feature>
<dbReference type="InterPro" id="IPR016202">
    <property type="entry name" value="DNase_I"/>
</dbReference>
<reference evidence="9" key="3">
    <citation type="submission" date="2025-09" db="UniProtKB">
        <authorList>
            <consortium name="Ensembl"/>
        </authorList>
    </citation>
    <scope>IDENTIFICATION</scope>
</reference>
<dbReference type="InterPro" id="IPR036691">
    <property type="entry name" value="Endo/exonu/phosph_ase_sf"/>
</dbReference>
<dbReference type="GO" id="GO:0005634">
    <property type="term" value="C:nucleus"/>
    <property type="evidence" value="ECO:0007669"/>
    <property type="project" value="TreeGrafter"/>
</dbReference>
<dbReference type="Gene3D" id="3.60.10.10">
    <property type="entry name" value="Endonuclease/exonuclease/phosphatase"/>
    <property type="match status" value="1"/>
</dbReference>
<keyword evidence="7" id="KW-0472">Membrane</keyword>
<evidence type="ECO:0000256" key="4">
    <source>
        <dbReference type="ARBA" id="ARBA00022801"/>
    </source>
</evidence>